<name>A0A1E2V9J6_9GAMM</name>
<feature type="domain" description="Phospholipid/glycerol acyltransferase" evidence="1">
    <location>
        <begin position="112"/>
        <end position="250"/>
    </location>
</feature>
<dbReference type="Proteomes" id="UP000094291">
    <property type="component" value="Unassembled WGS sequence"/>
</dbReference>
<dbReference type="SUPFAM" id="SSF69593">
    <property type="entry name" value="Glycerol-3-phosphate (1)-acyltransferase"/>
    <property type="match status" value="1"/>
</dbReference>
<evidence type="ECO:0000313" key="2">
    <source>
        <dbReference type="EMBL" id="ODC03647.1"/>
    </source>
</evidence>
<proteinExistence type="predicted"/>
<dbReference type="RefSeq" id="WP_068998063.1">
    <property type="nucleotide sequence ID" value="NZ_MDTQ01000001.1"/>
</dbReference>
<evidence type="ECO:0000313" key="3">
    <source>
        <dbReference type="Proteomes" id="UP000094291"/>
    </source>
</evidence>
<dbReference type="SMART" id="SM00563">
    <property type="entry name" value="PlsC"/>
    <property type="match status" value="1"/>
</dbReference>
<comment type="caution">
    <text evidence="2">The sequence shown here is derived from an EMBL/GenBank/DDBJ whole genome shotgun (WGS) entry which is preliminary data.</text>
</comment>
<dbReference type="InterPro" id="IPR002123">
    <property type="entry name" value="Plipid/glycerol_acylTrfase"/>
</dbReference>
<reference evidence="2 3" key="1">
    <citation type="submission" date="2016-08" db="EMBL/GenBank/DDBJ databases">
        <authorList>
            <person name="Seilhamer J.J."/>
        </authorList>
    </citation>
    <scope>NUCLEOTIDE SEQUENCE [LARGE SCALE GENOMIC DNA]</scope>
    <source>
        <strain evidence="2 3">PH27A</strain>
    </source>
</reference>
<dbReference type="GO" id="GO:0019698">
    <property type="term" value="P:D-galacturonate catabolic process"/>
    <property type="evidence" value="ECO:0007669"/>
    <property type="project" value="TreeGrafter"/>
</dbReference>
<dbReference type="PANTHER" id="PTHR30068:SF3">
    <property type="entry name" value="PHOSPHOLIPID_GLYCEROL ACYLTRANSFERASE DOMAIN-CONTAINING PROTEIN"/>
    <property type="match status" value="1"/>
</dbReference>
<gene>
    <name evidence="2" type="ORF">BFW38_08910</name>
</gene>
<protein>
    <recommendedName>
        <fullName evidence="1">Phospholipid/glycerol acyltransferase domain-containing protein</fullName>
    </recommendedName>
</protein>
<keyword evidence="3" id="KW-1185">Reference proteome</keyword>
<organism evidence="2 3">
    <name type="scientific">Terasakiispira papahanaumokuakeensis</name>
    <dbReference type="NCBI Taxonomy" id="197479"/>
    <lineage>
        <taxon>Bacteria</taxon>
        <taxon>Pseudomonadati</taxon>
        <taxon>Pseudomonadota</taxon>
        <taxon>Gammaproteobacteria</taxon>
        <taxon>Oceanospirillales</taxon>
        <taxon>Terasakiispira</taxon>
    </lineage>
</organism>
<dbReference type="GO" id="GO:0016746">
    <property type="term" value="F:acyltransferase activity"/>
    <property type="evidence" value="ECO:0007669"/>
    <property type="project" value="InterPro"/>
</dbReference>
<sequence>METARMHASPEAFDDIRPYEDSEVREVIERLAHDQELLNALVRFRFPTWHDSLLAPLLRWGVRRVLQRRLGDISDVHTFQLYIADFMQRMISTTTHGFEVKGLAQLPEDPPCLFVSNHRDIAMDPAFINYALYEAGRSTVRIAIGDNLLKKPYATDLMRLNKSFIVRRSAKGIREMMAAFSLLSRYIHHTLKQDRQPIWIAQREGRAKDGIDRTDPAIIKMFQMADKKTDTSFTETVNSLNIVPVAISYEYDPCDLQKARELTMKASEGDYAKTEFEDIESIARGISGYKGRVSVRFGRQLSDKFENAEAVAKAIDDQIRELYHLFPSNWLAYKYLGGDMTQAPLMTTEEEAEFNDRLGACPKALQPQWLAMYANPVKNWLNELSAK</sequence>
<dbReference type="EMBL" id="MDTQ01000001">
    <property type="protein sequence ID" value="ODC03647.1"/>
    <property type="molecule type" value="Genomic_DNA"/>
</dbReference>
<dbReference type="GO" id="GO:0042840">
    <property type="term" value="P:D-glucuronate catabolic process"/>
    <property type="evidence" value="ECO:0007669"/>
    <property type="project" value="TreeGrafter"/>
</dbReference>
<dbReference type="OrthoDB" id="1078132at2"/>
<accession>A0A1E2V9J6</accession>
<dbReference type="PANTHER" id="PTHR30068">
    <property type="entry name" value="URONATE ISOMERASE"/>
    <property type="match status" value="1"/>
</dbReference>
<dbReference type="Pfam" id="PF01553">
    <property type="entry name" value="Acyltransferase"/>
    <property type="match status" value="1"/>
</dbReference>
<dbReference type="STRING" id="197479.BFW38_08910"/>
<dbReference type="AlphaFoldDB" id="A0A1E2V9J6"/>
<evidence type="ECO:0000259" key="1">
    <source>
        <dbReference type="SMART" id="SM00563"/>
    </source>
</evidence>